<proteinExistence type="predicted"/>
<feature type="compositionally biased region" description="Polar residues" evidence="1">
    <location>
        <begin position="1"/>
        <end position="12"/>
    </location>
</feature>
<feature type="region of interest" description="Disordered" evidence="1">
    <location>
        <begin position="1"/>
        <end position="24"/>
    </location>
</feature>
<dbReference type="RefSeq" id="WP_301573402.1">
    <property type="nucleotide sequence ID" value="NZ_JAPWIE010000007.1"/>
</dbReference>
<protein>
    <submittedName>
        <fullName evidence="2">Uncharacterized protein</fullName>
    </submittedName>
</protein>
<sequence length="139" mass="14873">MSLSNYSSNLDRQTPGAADPSDTKQNLDAQLEHVLGLEDGWQGAGSLAPTSAAKGFFEKYFDGLQSSYWAESTPTATPEGGLHMEWSRDGSAYSADILAGGQLLLNVVAPTAADNAELHIEEPTTAMLRKFIMRGLPID</sequence>
<gene>
    <name evidence="2" type="ORF">O4213_22455</name>
</gene>
<reference evidence="2" key="1">
    <citation type="submission" date="2022-12" db="EMBL/GenBank/DDBJ databases">
        <authorList>
            <person name="Krivoruchko A.V."/>
            <person name="Elkin A."/>
        </authorList>
    </citation>
    <scope>NUCLEOTIDE SEQUENCE</scope>
    <source>
        <strain evidence="2">IEGM 1388</strain>
    </source>
</reference>
<organism evidence="2 3">
    <name type="scientific">Gordonia rubripertincta</name>
    <name type="common">Rhodococcus corallinus</name>
    <dbReference type="NCBI Taxonomy" id="36822"/>
    <lineage>
        <taxon>Bacteria</taxon>
        <taxon>Bacillati</taxon>
        <taxon>Actinomycetota</taxon>
        <taxon>Actinomycetes</taxon>
        <taxon>Mycobacteriales</taxon>
        <taxon>Gordoniaceae</taxon>
        <taxon>Gordonia</taxon>
    </lineage>
</organism>
<evidence type="ECO:0000256" key="1">
    <source>
        <dbReference type="SAM" id="MobiDB-lite"/>
    </source>
</evidence>
<dbReference type="Proteomes" id="UP001067235">
    <property type="component" value="Unassembled WGS sequence"/>
</dbReference>
<name>A0ABT4N0J8_GORRU</name>
<accession>A0ABT4N0J8</accession>
<comment type="caution">
    <text evidence="2">The sequence shown here is derived from an EMBL/GenBank/DDBJ whole genome shotgun (WGS) entry which is preliminary data.</text>
</comment>
<keyword evidence="3" id="KW-1185">Reference proteome</keyword>
<evidence type="ECO:0000313" key="2">
    <source>
        <dbReference type="EMBL" id="MCZ4552767.1"/>
    </source>
</evidence>
<evidence type="ECO:0000313" key="3">
    <source>
        <dbReference type="Proteomes" id="UP001067235"/>
    </source>
</evidence>
<dbReference type="EMBL" id="JAPWIE010000007">
    <property type="protein sequence ID" value="MCZ4552767.1"/>
    <property type="molecule type" value="Genomic_DNA"/>
</dbReference>